<dbReference type="PROSITE" id="PS00519">
    <property type="entry name" value="HTH_ASNC_1"/>
    <property type="match status" value="1"/>
</dbReference>
<dbReference type="SUPFAM" id="SSF46785">
    <property type="entry name" value="Winged helix' DNA-binding domain"/>
    <property type="match status" value="1"/>
</dbReference>
<dbReference type="GO" id="GO:0005829">
    <property type="term" value="C:cytosol"/>
    <property type="evidence" value="ECO:0007669"/>
    <property type="project" value="TreeGrafter"/>
</dbReference>
<evidence type="ECO:0000256" key="3">
    <source>
        <dbReference type="ARBA" id="ARBA00023163"/>
    </source>
</evidence>
<keyword evidence="2" id="KW-0238">DNA-binding</keyword>
<dbReference type="InterPro" id="IPR036388">
    <property type="entry name" value="WH-like_DNA-bd_sf"/>
</dbReference>
<dbReference type="Gene3D" id="1.10.10.10">
    <property type="entry name" value="Winged helix-like DNA-binding domain superfamily/Winged helix DNA-binding domain"/>
    <property type="match status" value="1"/>
</dbReference>
<dbReference type="InterPro" id="IPR019885">
    <property type="entry name" value="Tscrpt_reg_HTH_AsnC-type_CS"/>
</dbReference>
<dbReference type="Pfam" id="PF01037">
    <property type="entry name" value="AsnC_trans_reg"/>
    <property type="match status" value="1"/>
</dbReference>
<dbReference type="Pfam" id="PF13404">
    <property type="entry name" value="HTH_AsnC-type"/>
    <property type="match status" value="1"/>
</dbReference>
<keyword evidence="1" id="KW-0805">Transcription regulation</keyword>
<dbReference type="PROSITE" id="PS50956">
    <property type="entry name" value="HTH_ASNC_2"/>
    <property type="match status" value="1"/>
</dbReference>
<feature type="domain" description="HTH asnC-type" evidence="4">
    <location>
        <begin position="30"/>
        <end position="91"/>
    </location>
</feature>
<organism evidence="5 6">
    <name type="scientific">Oceanibaculum indicum</name>
    <dbReference type="NCBI Taxonomy" id="526216"/>
    <lineage>
        <taxon>Bacteria</taxon>
        <taxon>Pseudomonadati</taxon>
        <taxon>Pseudomonadota</taxon>
        <taxon>Alphaproteobacteria</taxon>
        <taxon>Rhodospirillales</taxon>
        <taxon>Oceanibaculaceae</taxon>
        <taxon>Oceanibaculum</taxon>
    </lineage>
</organism>
<dbReference type="AlphaFoldDB" id="A0A420WFZ3"/>
<dbReference type="PANTHER" id="PTHR30154">
    <property type="entry name" value="LEUCINE-RESPONSIVE REGULATORY PROTEIN"/>
    <property type="match status" value="1"/>
</dbReference>
<dbReference type="SMART" id="SM00344">
    <property type="entry name" value="HTH_ASNC"/>
    <property type="match status" value="1"/>
</dbReference>
<evidence type="ECO:0000256" key="2">
    <source>
        <dbReference type="ARBA" id="ARBA00023125"/>
    </source>
</evidence>
<dbReference type="FunFam" id="1.10.10.10:FF:000186">
    <property type="entry name" value="AsnC family transcriptional regulator"/>
    <property type="match status" value="1"/>
</dbReference>
<dbReference type="GO" id="GO:0043200">
    <property type="term" value="P:response to amino acid"/>
    <property type="evidence" value="ECO:0007669"/>
    <property type="project" value="TreeGrafter"/>
</dbReference>
<dbReference type="GO" id="GO:0006355">
    <property type="term" value="P:regulation of DNA-templated transcription"/>
    <property type="evidence" value="ECO:0007669"/>
    <property type="project" value="UniProtKB-ARBA"/>
</dbReference>
<dbReference type="InterPro" id="IPR019887">
    <property type="entry name" value="Tscrpt_reg_AsnC/Lrp_C"/>
</dbReference>
<evidence type="ECO:0000313" key="6">
    <source>
        <dbReference type="Proteomes" id="UP000277424"/>
    </source>
</evidence>
<dbReference type="Proteomes" id="UP000277424">
    <property type="component" value="Unassembled WGS sequence"/>
</dbReference>
<dbReference type="InterPro" id="IPR000485">
    <property type="entry name" value="AsnC-type_HTH_dom"/>
</dbReference>
<dbReference type="EMBL" id="RBIG01000002">
    <property type="protein sequence ID" value="RKQ69907.1"/>
    <property type="molecule type" value="Genomic_DNA"/>
</dbReference>
<sequence>MKLWMESKVKKISVKPNSPDNMAFDSESVLDKVGWQLLRALQEDARLSFSELGRRVGLSSPAVAERVRRMEDMGIVAGYRATIDPTRLGFPTLAFIHLRLNGDQYARVAAMARNLSEIIECHHVTGIDCFLFKVLVSSPAHLEAVIAQLRTFGQTSSSIVLSSPVKSKMLLSGPSVRIEP</sequence>
<dbReference type="InterPro" id="IPR036390">
    <property type="entry name" value="WH_DNA-bd_sf"/>
</dbReference>
<dbReference type="Gene3D" id="3.30.70.920">
    <property type="match status" value="1"/>
</dbReference>
<dbReference type="PRINTS" id="PR00033">
    <property type="entry name" value="HTHASNC"/>
</dbReference>
<protein>
    <submittedName>
        <fullName evidence="5">Lrp/AsnC family leucine-responsive transcriptional regulator</fullName>
    </submittedName>
</protein>
<reference evidence="5 6" key="1">
    <citation type="submission" date="2018-10" db="EMBL/GenBank/DDBJ databases">
        <title>Comparative analysis of microorganisms from saline springs in Andes Mountain Range, Colombia.</title>
        <authorList>
            <person name="Rubin E."/>
        </authorList>
    </citation>
    <scope>NUCLEOTIDE SEQUENCE [LARGE SCALE GENOMIC DNA]</scope>
    <source>
        <strain evidence="5 6">USBA 36</strain>
    </source>
</reference>
<name>A0A420WFZ3_9PROT</name>
<dbReference type="InterPro" id="IPR011991">
    <property type="entry name" value="ArsR-like_HTH"/>
</dbReference>
<dbReference type="SUPFAM" id="SSF54909">
    <property type="entry name" value="Dimeric alpha+beta barrel"/>
    <property type="match status" value="1"/>
</dbReference>
<dbReference type="CDD" id="cd00090">
    <property type="entry name" value="HTH_ARSR"/>
    <property type="match status" value="1"/>
</dbReference>
<evidence type="ECO:0000259" key="4">
    <source>
        <dbReference type="PROSITE" id="PS50956"/>
    </source>
</evidence>
<comment type="caution">
    <text evidence="5">The sequence shown here is derived from an EMBL/GenBank/DDBJ whole genome shotgun (WGS) entry which is preliminary data.</text>
</comment>
<keyword evidence="3" id="KW-0804">Transcription</keyword>
<dbReference type="PANTHER" id="PTHR30154:SF53">
    <property type="entry name" value="HTH-TYPE TRANSCRIPTIONAL REGULATOR LRPC"/>
    <property type="match status" value="1"/>
</dbReference>
<proteinExistence type="predicted"/>
<dbReference type="InterPro" id="IPR011008">
    <property type="entry name" value="Dimeric_a/b-barrel"/>
</dbReference>
<dbReference type="InterPro" id="IPR019888">
    <property type="entry name" value="Tscrpt_reg_AsnC-like"/>
</dbReference>
<dbReference type="GO" id="GO:0043565">
    <property type="term" value="F:sequence-specific DNA binding"/>
    <property type="evidence" value="ECO:0007669"/>
    <property type="project" value="InterPro"/>
</dbReference>
<evidence type="ECO:0000313" key="5">
    <source>
        <dbReference type="EMBL" id="RKQ69907.1"/>
    </source>
</evidence>
<accession>A0A420WFZ3</accession>
<evidence type="ECO:0000256" key="1">
    <source>
        <dbReference type="ARBA" id="ARBA00023015"/>
    </source>
</evidence>
<gene>
    <name evidence="5" type="ORF">BCL74_1841</name>
</gene>